<dbReference type="GO" id="GO:0019346">
    <property type="term" value="P:transsulfuration"/>
    <property type="evidence" value="ECO:0007669"/>
    <property type="project" value="InterPro"/>
</dbReference>
<keyword evidence="3" id="KW-0456">Lyase</keyword>
<dbReference type="InterPro" id="IPR015424">
    <property type="entry name" value="PyrdxlP-dep_Trfase"/>
</dbReference>
<dbReference type="PANTHER" id="PTHR11808">
    <property type="entry name" value="TRANS-SULFURATION ENZYME FAMILY MEMBER"/>
    <property type="match status" value="1"/>
</dbReference>
<sequence length="123" mass="13071">MAEFLEKHAAGETVLFPGLASFPQAELAKKQMSLPGAIISFEVKGGMAAGKKLLNNLQLLSISVSLGDAETLIQHPASMTHSAYSPEERLASNISDGLIRLSVGLENVEDIIADLKQGLDQLI</sequence>
<reference evidence="3" key="1">
    <citation type="submission" date="2019-08" db="EMBL/GenBank/DDBJ databases">
        <authorList>
            <person name="Kucharzyk K."/>
            <person name="Murdoch R.W."/>
            <person name="Higgins S."/>
            <person name="Loffler F."/>
        </authorList>
    </citation>
    <scope>NUCLEOTIDE SEQUENCE</scope>
</reference>
<evidence type="ECO:0000256" key="2">
    <source>
        <dbReference type="ARBA" id="ARBA00022898"/>
    </source>
</evidence>
<dbReference type="GO" id="GO:0005737">
    <property type="term" value="C:cytoplasm"/>
    <property type="evidence" value="ECO:0007669"/>
    <property type="project" value="TreeGrafter"/>
</dbReference>
<dbReference type="PANTHER" id="PTHR11808:SF80">
    <property type="entry name" value="CYSTATHIONINE GAMMA-LYASE"/>
    <property type="match status" value="1"/>
</dbReference>
<dbReference type="GO" id="GO:0009086">
    <property type="term" value="P:methionine biosynthetic process"/>
    <property type="evidence" value="ECO:0007669"/>
    <property type="project" value="UniProtKB-ARBA"/>
</dbReference>
<accession>A0A644ZKY1</accession>
<dbReference type="InterPro" id="IPR015422">
    <property type="entry name" value="PyrdxlP-dep_Trfase_small"/>
</dbReference>
<evidence type="ECO:0000313" key="3">
    <source>
        <dbReference type="EMBL" id="MPM41387.1"/>
    </source>
</evidence>
<comment type="caution">
    <text evidence="3">The sequence shown here is derived from an EMBL/GenBank/DDBJ whole genome shotgun (WGS) entry which is preliminary data.</text>
</comment>
<dbReference type="InterPro" id="IPR000277">
    <property type="entry name" value="Cys/Met-Metab_PyrdxlP-dep_enz"/>
</dbReference>
<evidence type="ECO:0000256" key="1">
    <source>
        <dbReference type="ARBA" id="ARBA00001933"/>
    </source>
</evidence>
<organism evidence="3">
    <name type="scientific">bioreactor metagenome</name>
    <dbReference type="NCBI Taxonomy" id="1076179"/>
    <lineage>
        <taxon>unclassified sequences</taxon>
        <taxon>metagenomes</taxon>
        <taxon>ecological metagenomes</taxon>
    </lineage>
</organism>
<dbReference type="EMBL" id="VSSQ01009356">
    <property type="protein sequence ID" value="MPM41387.1"/>
    <property type="molecule type" value="Genomic_DNA"/>
</dbReference>
<comment type="cofactor">
    <cofactor evidence="1">
        <name>pyridoxal 5'-phosphate</name>
        <dbReference type="ChEBI" id="CHEBI:597326"/>
    </cofactor>
</comment>
<keyword evidence="2" id="KW-0663">Pyridoxal phosphate</keyword>
<proteinExistence type="predicted"/>
<name>A0A644ZKY1_9ZZZZ</name>
<dbReference type="AlphaFoldDB" id="A0A644ZKY1"/>
<dbReference type="GO" id="GO:0030170">
    <property type="term" value="F:pyridoxal phosphate binding"/>
    <property type="evidence" value="ECO:0007669"/>
    <property type="project" value="InterPro"/>
</dbReference>
<dbReference type="Pfam" id="PF01053">
    <property type="entry name" value="Cys_Met_Meta_PP"/>
    <property type="match status" value="1"/>
</dbReference>
<protein>
    <submittedName>
        <fullName evidence="3">L-methionine gamma-lyase</fullName>
        <ecNumber evidence="3">4.4.1.11</ecNumber>
    </submittedName>
</protein>
<dbReference type="SUPFAM" id="SSF53383">
    <property type="entry name" value="PLP-dependent transferases"/>
    <property type="match status" value="1"/>
</dbReference>
<gene>
    <name evidence="3" type="primary">mgl_28</name>
    <name evidence="3" type="ORF">SDC9_88042</name>
</gene>
<dbReference type="EC" id="4.4.1.11" evidence="3"/>
<dbReference type="Gene3D" id="3.90.1150.10">
    <property type="entry name" value="Aspartate Aminotransferase, domain 1"/>
    <property type="match status" value="1"/>
</dbReference>
<dbReference type="GO" id="GO:0018826">
    <property type="term" value="F:methionine gamma-lyase activity"/>
    <property type="evidence" value="ECO:0007669"/>
    <property type="project" value="UniProtKB-EC"/>
</dbReference>
<dbReference type="FunFam" id="3.90.1150.10:FF:000033">
    <property type="entry name" value="Cystathionine gamma-synthase"/>
    <property type="match status" value="1"/>
</dbReference>